<feature type="transmembrane region" description="Helical" evidence="1">
    <location>
        <begin position="25"/>
        <end position="49"/>
    </location>
</feature>
<organism evidence="2 3">
    <name type="scientific">Cyanidiococcus yangmingshanensis</name>
    <dbReference type="NCBI Taxonomy" id="2690220"/>
    <lineage>
        <taxon>Eukaryota</taxon>
        <taxon>Rhodophyta</taxon>
        <taxon>Bangiophyceae</taxon>
        <taxon>Cyanidiales</taxon>
        <taxon>Cyanidiaceae</taxon>
        <taxon>Cyanidiococcus</taxon>
    </lineage>
</organism>
<protein>
    <submittedName>
        <fullName evidence="2">Uncharacterized protein</fullName>
    </submittedName>
</protein>
<evidence type="ECO:0000313" key="2">
    <source>
        <dbReference type="EMBL" id="KAF6004758.1"/>
    </source>
</evidence>
<name>A0A7J7IP11_9RHOD</name>
<dbReference type="EMBL" id="VWRR01000002">
    <property type="protein sequence ID" value="KAF6004758.1"/>
    <property type="molecule type" value="Genomic_DNA"/>
</dbReference>
<keyword evidence="1" id="KW-1133">Transmembrane helix</keyword>
<reference evidence="2 3" key="1">
    <citation type="journal article" date="2020" name="J. Phycol.">
        <title>Comparative genome analysis reveals Cyanidiococcus gen. nov., a new extremophilic red algal genus sister to Cyanidioschyzon (Cyanidioschyzonaceae, Rhodophyta).</title>
        <authorList>
            <person name="Liu S.-L."/>
            <person name="Chiang Y.-R."/>
            <person name="Yoon H.S."/>
            <person name="Fu H.-Y."/>
        </authorList>
    </citation>
    <scope>NUCLEOTIDE SEQUENCE [LARGE SCALE GENOMIC DNA]</scope>
    <source>
        <strain evidence="2 3">THAL066</strain>
    </source>
</reference>
<gene>
    <name evidence="2" type="ORF">F1559_001118</name>
</gene>
<dbReference type="Proteomes" id="UP000530660">
    <property type="component" value="Unassembled WGS sequence"/>
</dbReference>
<feature type="transmembrane region" description="Helical" evidence="1">
    <location>
        <begin position="138"/>
        <end position="160"/>
    </location>
</feature>
<accession>A0A7J7IP11</accession>
<sequence length="165" mass="18337">MTEDDAAFEKVLRDYGSKTASTQKFLFFIDAVALFLVPWVAICWFVFRVDGRDPRVLVTLLCTAFLVIPLVFLSHLRYARAQLVQLQRKAGSLQLDERRLSEVAAFRALASNNVWYLAVAALFCGHLLNGRIFDALNFAVSSSIGALFLLVNASAAMHVAHAKSK</sequence>
<evidence type="ECO:0000256" key="1">
    <source>
        <dbReference type="SAM" id="Phobius"/>
    </source>
</evidence>
<feature type="transmembrane region" description="Helical" evidence="1">
    <location>
        <begin position="114"/>
        <end position="132"/>
    </location>
</feature>
<proteinExistence type="predicted"/>
<keyword evidence="1" id="KW-0812">Transmembrane</keyword>
<dbReference type="AlphaFoldDB" id="A0A7J7IP11"/>
<keyword evidence="1" id="KW-0472">Membrane</keyword>
<evidence type="ECO:0000313" key="3">
    <source>
        <dbReference type="Proteomes" id="UP000530660"/>
    </source>
</evidence>
<comment type="caution">
    <text evidence="2">The sequence shown here is derived from an EMBL/GenBank/DDBJ whole genome shotgun (WGS) entry which is preliminary data.</text>
</comment>
<feature type="transmembrane region" description="Helical" evidence="1">
    <location>
        <begin position="55"/>
        <end position="79"/>
    </location>
</feature>
<keyword evidence="3" id="KW-1185">Reference proteome</keyword>